<dbReference type="Proteomes" id="UP000030008">
    <property type="component" value="Unassembled WGS sequence"/>
</dbReference>
<comment type="caution">
    <text evidence="2">The sequence shown here is derived from an EMBL/GenBank/DDBJ whole genome shotgun (WGS) entry which is preliminary data.</text>
</comment>
<dbReference type="EMBL" id="JQIF01000026">
    <property type="protein sequence ID" value="KGJ53917.1"/>
    <property type="molecule type" value="Genomic_DNA"/>
</dbReference>
<evidence type="ECO:0000313" key="2">
    <source>
        <dbReference type="EMBL" id="KGJ53917.1"/>
    </source>
</evidence>
<dbReference type="AlphaFoldDB" id="A0A099I9Q4"/>
<protein>
    <submittedName>
        <fullName evidence="2">Uncharacterized protein</fullName>
    </submittedName>
</protein>
<gene>
    <name evidence="2" type="ORF">CIAN88_06465</name>
</gene>
<name>A0A099I9Q4_CLOIN</name>
<dbReference type="RefSeq" id="WP_044904687.1">
    <property type="nucleotide sequence ID" value="NZ_JQIF01000026.1"/>
</dbReference>
<feature type="region of interest" description="Disordered" evidence="1">
    <location>
        <begin position="57"/>
        <end position="85"/>
    </location>
</feature>
<evidence type="ECO:0000313" key="3">
    <source>
        <dbReference type="Proteomes" id="UP000030008"/>
    </source>
</evidence>
<feature type="region of interest" description="Disordered" evidence="1">
    <location>
        <begin position="1"/>
        <end position="22"/>
    </location>
</feature>
<feature type="compositionally biased region" description="Basic and acidic residues" evidence="1">
    <location>
        <begin position="1"/>
        <end position="15"/>
    </location>
</feature>
<accession>A0A099I9Q4</accession>
<sequence>MERKQKQEITDDRQKQGNPADETVIYKIGGTFYEVSTSCGGSEPLFEKMKRLIKSENLKTPADKGKDVRYNKDSNLSVGRSLQEE</sequence>
<organism evidence="2 3">
    <name type="scientific">Clostridium innocuum</name>
    <dbReference type="NCBI Taxonomy" id="1522"/>
    <lineage>
        <taxon>Bacteria</taxon>
        <taxon>Bacillati</taxon>
        <taxon>Bacillota</taxon>
        <taxon>Clostridia</taxon>
        <taxon>Eubacteriales</taxon>
        <taxon>Clostridiaceae</taxon>
        <taxon>Clostridium</taxon>
    </lineage>
</organism>
<feature type="compositionally biased region" description="Polar residues" evidence="1">
    <location>
        <begin position="73"/>
        <end position="85"/>
    </location>
</feature>
<reference evidence="2 3" key="1">
    <citation type="submission" date="2014-08" db="EMBL/GenBank/DDBJ databases">
        <title>Clostridium innocuum, an unnegligible vancomycin-resistant pathogen causing extra-intestinal infections.</title>
        <authorList>
            <person name="Feng Y."/>
            <person name="Chiu C.-H."/>
        </authorList>
    </citation>
    <scope>NUCLEOTIDE SEQUENCE [LARGE SCALE GENOMIC DNA]</scope>
    <source>
        <strain evidence="2 3">AN88</strain>
    </source>
</reference>
<feature type="compositionally biased region" description="Basic and acidic residues" evidence="1">
    <location>
        <begin position="57"/>
        <end position="72"/>
    </location>
</feature>
<evidence type="ECO:0000256" key="1">
    <source>
        <dbReference type="SAM" id="MobiDB-lite"/>
    </source>
</evidence>
<proteinExistence type="predicted"/>